<evidence type="ECO:0000256" key="2">
    <source>
        <dbReference type="ARBA" id="ARBA00022777"/>
    </source>
</evidence>
<accession>A0ABZ3CA54</accession>
<evidence type="ECO:0000256" key="4">
    <source>
        <dbReference type="SAM" id="Phobius"/>
    </source>
</evidence>
<gene>
    <name evidence="7" type="ORF">PCC79_05250</name>
</gene>
<keyword evidence="1" id="KW-0808">Transferase</keyword>
<evidence type="ECO:0000313" key="7">
    <source>
        <dbReference type="EMBL" id="WZW99603.1"/>
    </source>
</evidence>
<proteinExistence type="predicted"/>
<dbReference type="SUPFAM" id="SSF55874">
    <property type="entry name" value="ATPase domain of HSP90 chaperone/DNA topoisomerase II/histidine kinase"/>
    <property type="match status" value="1"/>
</dbReference>
<feature type="domain" description="Histidine kinase/HSP90-like ATPase" evidence="5">
    <location>
        <begin position="330"/>
        <end position="418"/>
    </location>
</feature>
<dbReference type="InterPro" id="IPR003594">
    <property type="entry name" value="HATPase_dom"/>
</dbReference>
<evidence type="ECO:0000256" key="1">
    <source>
        <dbReference type="ARBA" id="ARBA00022679"/>
    </source>
</evidence>
<dbReference type="PANTHER" id="PTHR24421:SF61">
    <property type="entry name" value="OXYGEN SENSOR HISTIDINE KINASE NREB"/>
    <property type="match status" value="1"/>
</dbReference>
<keyword evidence="3" id="KW-0902">Two-component regulatory system</keyword>
<keyword evidence="8" id="KW-1185">Reference proteome</keyword>
<keyword evidence="2" id="KW-0418">Kinase</keyword>
<keyword evidence="4" id="KW-1133">Transmembrane helix</keyword>
<dbReference type="EMBL" id="CP115965">
    <property type="protein sequence ID" value="WZW99603.1"/>
    <property type="molecule type" value="Genomic_DNA"/>
</dbReference>
<reference evidence="7 8" key="1">
    <citation type="journal article" date="2023" name="Environ Microbiome">
        <title>A coral-associated actinobacterium mitigates coral bleaching under heat stress.</title>
        <authorList>
            <person name="Li J."/>
            <person name="Zou Y."/>
            <person name="Li Q."/>
            <person name="Zhang J."/>
            <person name="Bourne D.G."/>
            <person name="Lyu Y."/>
            <person name="Liu C."/>
            <person name="Zhang S."/>
        </authorList>
    </citation>
    <scope>NUCLEOTIDE SEQUENCE [LARGE SCALE GENOMIC DNA]</scope>
    <source>
        <strain evidence="7 8">SCSIO 13291</strain>
    </source>
</reference>
<feature type="transmembrane region" description="Helical" evidence="4">
    <location>
        <begin position="44"/>
        <end position="67"/>
    </location>
</feature>
<feature type="transmembrane region" description="Helical" evidence="4">
    <location>
        <begin position="167"/>
        <end position="194"/>
    </location>
</feature>
<dbReference type="Gene3D" id="3.30.565.10">
    <property type="entry name" value="Histidine kinase-like ATPase, C-terminal domain"/>
    <property type="match status" value="1"/>
</dbReference>
<feature type="transmembrane region" description="Helical" evidence="4">
    <location>
        <begin position="128"/>
        <end position="146"/>
    </location>
</feature>
<keyword evidence="4" id="KW-0472">Membrane</keyword>
<dbReference type="Proteomes" id="UP001434337">
    <property type="component" value="Chromosome"/>
</dbReference>
<evidence type="ECO:0000313" key="8">
    <source>
        <dbReference type="Proteomes" id="UP001434337"/>
    </source>
</evidence>
<evidence type="ECO:0000256" key="3">
    <source>
        <dbReference type="ARBA" id="ARBA00023012"/>
    </source>
</evidence>
<evidence type="ECO:0000259" key="6">
    <source>
        <dbReference type="Pfam" id="PF04024"/>
    </source>
</evidence>
<dbReference type="RefSeq" id="WP_342373206.1">
    <property type="nucleotide sequence ID" value="NZ_CP115965.1"/>
</dbReference>
<feature type="domain" description="Phage shock protein PspC N-terminal" evidence="6">
    <location>
        <begin position="13"/>
        <end position="69"/>
    </location>
</feature>
<dbReference type="Pfam" id="PF04024">
    <property type="entry name" value="PspC"/>
    <property type="match status" value="1"/>
</dbReference>
<keyword evidence="4" id="KW-0812">Transmembrane</keyword>
<dbReference type="PANTHER" id="PTHR24421">
    <property type="entry name" value="NITRATE/NITRITE SENSOR PROTEIN NARX-RELATED"/>
    <property type="match status" value="1"/>
</dbReference>
<dbReference type="Pfam" id="PF02518">
    <property type="entry name" value="HATPase_c"/>
    <property type="match status" value="1"/>
</dbReference>
<feature type="transmembrane region" description="Helical" evidence="4">
    <location>
        <begin position="103"/>
        <end position="122"/>
    </location>
</feature>
<organism evidence="7 8">
    <name type="scientific">Propioniciclava soli</name>
    <dbReference type="NCBI Taxonomy" id="2775081"/>
    <lineage>
        <taxon>Bacteria</taxon>
        <taxon>Bacillati</taxon>
        <taxon>Actinomycetota</taxon>
        <taxon>Actinomycetes</taxon>
        <taxon>Propionibacteriales</taxon>
        <taxon>Propionibacteriaceae</taxon>
        <taxon>Propioniciclava</taxon>
    </lineage>
</organism>
<dbReference type="InterPro" id="IPR050482">
    <property type="entry name" value="Sensor_HK_TwoCompSys"/>
</dbReference>
<protein>
    <submittedName>
        <fullName evidence="7">PspC domain-containing protein</fullName>
    </submittedName>
</protein>
<dbReference type="InterPro" id="IPR036890">
    <property type="entry name" value="HATPase_C_sf"/>
</dbReference>
<feature type="transmembrane region" description="Helical" evidence="4">
    <location>
        <begin position="200"/>
        <end position="224"/>
    </location>
</feature>
<dbReference type="InterPro" id="IPR007168">
    <property type="entry name" value="Phageshock_PspC_N"/>
</dbReference>
<evidence type="ECO:0000259" key="5">
    <source>
        <dbReference type="Pfam" id="PF02518"/>
    </source>
</evidence>
<name>A0ABZ3CA54_9ACTN</name>
<sequence length="419" mass="45206">MTRPELVAPGEPRRLDRPLDRAWLGGVAAGLADQTGLPVLAVRILFVVVGAWRLVGVGVYLGLWLALPPAEPDANAPGVDAATRQNLRTVAARRPRTTDVGQAVALGVIGVGLVWLIQWLGWGLAWDWWAAAVAAAVGLTLVWWQADHAGPGRSDASPDWRGLLGPLVAHWTTVVCLGVGLGLLGVAVLLTWWAVPDLGAFWGTALAVGAAVVAVVAAAAPWAVRTRRAFVRAREAKLLSDARADMAAHLHDSVLQTLALIQRQAHHPREVVRLARRQERQLRQWLYGASSSAQTLRDALHEAAQAIEDDFDVTVECVTVGDVALTARLEQLVRAAREAIVNAAKHSGAPVVDVYAEVDEDSVEVFVRDRGRGFDVDLVAEDRMGVRGSILERMARHHGVARIRSDAERGTEVSLEMRL</sequence>